<proteinExistence type="predicted"/>
<sequence>MFRGGSLCFDVYPIKLRSICYCPILNIYIKKVYAYTRTLLSIFPFFIVSVLQGEKTEYKILRNYDIPVKYY</sequence>
<dbReference type="Proteomes" id="UP000285650">
    <property type="component" value="Unassembled WGS sequence"/>
</dbReference>
<reference evidence="1 2" key="1">
    <citation type="submission" date="2018-08" db="EMBL/GenBank/DDBJ databases">
        <title>A genome reference for cultivated species of the human gut microbiota.</title>
        <authorList>
            <person name="Zou Y."/>
            <person name="Xue W."/>
            <person name="Luo G."/>
        </authorList>
    </citation>
    <scope>NUCLEOTIDE SEQUENCE [LARGE SCALE GENOMIC DNA]</scope>
    <source>
        <strain evidence="1 2">AM27-17</strain>
    </source>
</reference>
<evidence type="ECO:0000313" key="2">
    <source>
        <dbReference type="Proteomes" id="UP000285650"/>
    </source>
</evidence>
<gene>
    <name evidence="1" type="ORF">DW712_08540</name>
</gene>
<dbReference type="EMBL" id="QSKV01000005">
    <property type="protein sequence ID" value="RHE92333.1"/>
    <property type="molecule type" value="Genomic_DNA"/>
</dbReference>
<comment type="caution">
    <text evidence="1">The sequence shown here is derived from an EMBL/GenBank/DDBJ whole genome shotgun (WGS) entry which is preliminary data.</text>
</comment>
<organism evidence="1 2">
    <name type="scientific">Bacteroides intestinalis</name>
    <dbReference type="NCBI Taxonomy" id="329854"/>
    <lineage>
        <taxon>Bacteria</taxon>
        <taxon>Pseudomonadati</taxon>
        <taxon>Bacteroidota</taxon>
        <taxon>Bacteroidia</taxon>
        <taxon>Bacteroidales</taxon>
        <taxon>Bacteroidaceae</taxon>
        <taxon>Bacteroides</taxon>
    </lineage>
</organism>
<evidence type="ECO:0000313" key="1">
    <source>
        <dbReference type="EMBL" id="RHE92333.1"/>
    </source>
</evidence>
<protein>
    <submittedName>
        <fullName evidence="1">Uncharacterized protein</fullName>
    </submittedName>
</protein>
<accession>A0A414LCU9</accession>
<dbReference type="AlphaFoldDB" id="A0A414LCU9"/>
<name>A0A414LCU9_9BACE</name>